<feature type="compositionally biased region" description="Basic residues" evidence="2">
    <location>
        <begin position="1119"/>
        <end position="1131"/>
    </location>
</feature>
<evidence type="ECO:0000313" key="3">
    <source>
        <dbReference type="EMBL" id="KAH9635054.1"/>
    </source>
</evidence>
<keyword evidence="1" id="KW-0175">Coiled coil</keyword>
<protein>
    <submittedName>
        <fullName evidence="3">Uncharacterized protein</fullName>
    </submittedName>
</protein>
<gene>
    <name evidence="3" type="ORF">HF086_004408</name>
</gene>
<feature type="region of interest" description="Disordered" evidence="2">
    <location>
        <begin position="909"/>
        <end position="939"/>
    </location>
</feature>
<dbReference type="EMBL" id="JACEFF010000573">
    <property type="protein sequence ID" value="KAH9635054.1"/>
    <property type="molecule type" value="Genomic_DNA"/>
</dbReference>
<feature type="coiled-coil region" evidence="1">
    <location>
        <begin position="507"/>
        <end position="569"/>
    </location>
</feature>
<evidence type="ECO:0000256" key="1">
    <source>
        <dbReference type="SAM" id="Coils"/>
    </source>
</evidence>
<organism evidence="3 4">
    <name type="scientific">Spodoptera exigua</name>
    <name type="common">Beet armyworm</name>
    <name type="synonym">Noctua fulgens</name>
    <dbReference type="NCBI Taxonomy" id="7107"/>
    <lineage>
        <taxon>Eukaryota</taxon>
        <taxon>Metazoa</taxon>
        <taxon>Ecdysozoa</taxon>
        <taxon>Arthropoda</taxon>
        <taxon>Hexapoda</taxon>
        <taxon>Insecta</taxon>
        <taxon>Pterygota</taxon>
        <taxon>Neoptera</taxon>
        <taxon>Endopterygota</taxon>
        <taxon>Lepidoptera</taxon>
        <taxon>Glossata</taxon>
        <taxon>Ditrysia</taxon>
        <taxon>Noctuoidea</taxon>
        <taxon>Noctuidae</taxon>
        <taxon>Amphipyrinae</taxon>
        <taxon>Spodoptera</taxon>
    </lineage>
</organism>
<dbReference type="Gene3D" id="1.20.5.340">
    <property type="match status" value="1"/>
</dbReference>
<feature type="compositionally biased region" description="Basic and acidic residues" evidence="2">
    <location>
        <begin position="1059"/>
        <end position="1077"/>
    </location>
</feature>
<feature type="coiled-coil region" evidence="1">
    <location>
        <begin position="612"/>
        <end position="752"/>
    </location>
</feature>
<feature type="coiled-coil region" evidence="1">
    <location>
        <begin position="1316"/>
        <end position="1357"/>
    </location>
</feature>
<evidence type="ECO:0000256" key="2">
    <source>
        <dbReference type="SAM" id="MobiDB-lite"/>
    </source>
</evidence>
<feature type="compositionally biased region" description="Polar residues" evidence="2">
    <location>
        <begin position="909"/>
        <end position="927"/>
    </location>
</feature>
<name>A0A922MED0_SPOEX</name>
<sequence>MQRNEYLEEYKESLLEETRLLKENLHENTSAVDNLMSVIKNKSQEINKLMQEMERKKDENRDLLGQLNDLRERFSSSLDRMEKEKLQALQSLQVTRQESKELLDKIKDYDETIHKKEDATKSLELQLQENKELQNMLIEKNRNLEKELTTRDNNNSLLLQEIQRLRELNQYAVNNINSLENENNQYQISLDLTQKESGELKNKMMYYENLSNQLQNLQESYDKLFTEKSQLENQLLESDELINSLQQSEESKANGLSRLTEQLTAEKYAADEEIIEKKRHIENLLQNLDTLTLEKEHLLRRCKDADDLERELENLKVTYVELSHERSMLQNDFDNKTEEFNHLYNTLENKIEENRELIEQIKTLEANQAIILSDVKSAQDRFHLIKQSTGSIEPYKDIMEEIETIREEKQNNQKKIRDLLDKLEDAVVSNLLLSQQENTISSLSEDVYERDSKIATLQNHLNELEEEITRLHASLDEVIDTGEQIKDFSFQKLDSMKNMEAHHSRATHNMKKELAKLQNENSLLSEQLSVTRVQYDEFSRDNFKIASQLKHLQNEREIIVTDIKQLELKTVGESALAPNKCDVEDILASLDRIRKSIDARFLKVQTSSQLLLSKADEAKKIVEREKQKIINEKEEAIISRQIMEKQLLELKTKLENQIADDKIVMMNQKLISDRKIKSSQDYISKLKDELDALQSLYKNSVEKISEQQEKLQNMTKDKDKLLEMVEEIKADLRKKSNEVAELQNQLDALMKKTHRNMETQTHEELSLAVNGTETSSGTKNKLDFMDNISLIETNKPHVDKDHTQLEMQVARPHLGNEVQVLAAAVEQPPFELIKSSYIDYKMKRLKLGNLEKQSITCFIDSDKEKTEQGKNNNFIDIYNRQSMHTNSSKGNDGSDNIIRSKIASHSLDKSTGYTTHESYGSESNAASKQRDSKINVVSTSENSTDKDLFVIYKDSESSYNNNNKAQSKGTWSGKGHSEIVVEAVTVLPQNNTNNIDPNNYGEKNSYIFQENEESIEDDSVRQKLEINLPRVGTESPSDIDKKSLDSYTLALYPSAKRLSDSDTKVNGEGKTVKHDTSLPKISNDDQFMGSYISLGAGSEEDAIKPGKRKTKASETGSRSKQKHSQNSKKRPSSSTPFDSESHHKLSRIGADVLLLKAEQDQKSSQAGRKDFGLEYIMDTVLGEVDPNAIKYYATKDLRKTRSDERFNLIKIREKTDSSPSRLSEFKMSSTEYKTISTNSKASDKSPKSFTERSIMAKLDRNDDYELKISSLTKALENIEKDYKKKIEAIKMQYDSNIKSIINEHNQGVKSIQGLHEETLQDIIKLHENEVENLRTMSIEAMRKAEKLEKENRALRTKAIDYGVSCIDVEPIRISSPETKKRKKCRETRMLTKTSVNAFNVTPKSRSNGPCTCSVDINVILVNGGSLMLILLNTVAELDRKVAEERRRLQEVREAVCRSSPIDARTCSPEVTFHYAPPPNPEKESCGGCTQRASIEAGGRRSAGDLAPELTNSLKPRRIRPENNKVNVALLNLFRKKDLIINRRSYTNNALHEVRQDSQNFSHGRPELMFLQGDFSGAIP</sequence>
<feature type="coiled-coil region" evidence="1">
    <location>
        <begin position="454"/>
        <end position="481"/>
    </location>
</feature>
<feature type="coiled-coil region" evidence="1">
    <location>
        <begin position="395"/>
        <end position="426"/>
    </location>
</feature>
<comment type="caution">
    <text evidence="3">The sequence shown here is derived from an EMBL/GenBank/DDBJ whole genome shotgun (WGS) entry which is preliminary data.</text>
</comment>
<accession>A0A922MED0</accession>
<reference evidence="3" key="1">
    <citation type="journal article" date="2021" name="G3 (Bethesda)">
        <title>Genome and transcriptome analysis of the beet armyworm Spodoptera exigua reveals targets for pest control. .</title>
        <authorList>
            <person name="Simon S."/>
            <person name="Breeschoten T."/>
            <person name="Jansen H.J."/>
            <person name="Dirks R.P."/>
            <person name="Schranz M.E."/>
            <person name="Ros V.I.D."/>
        </authorList>
    </citation>
    <scope>NUCLEOTIDE SEQUENCE</scope>
    <source>
        <strain evidence="3">TB_SE_WUR_2020</strain>
    </source>
</reference>
<feature type="region of interest" description="Disordered" evidence="2">
    <location>
        <begin position="1096"/>
        <end position="1143"/>
    </location>
</feature>
<feature type="region of interest" description="Disordered" evidence="2">
    <location>
        <begin position="1059"/>
        <end position="1084"/>
    </location>
</feature>
<dbReference type="Proteomes" id="UP000814243">
    <property type="component" value="Unassembled WGS sequence"/>
</dbReference>
<feature type="coiled-coil region" evidence="1">
    <location>
        <begin position="1261"/>
        <end position="1288"/>
    </location>
</feature>
<feature type="coiled-coil region" evidence="1">
    <location>
        <begin position="32"/>
        <end position="367"/>
    </location>
</feature>
<proteinExistence type="predicted"/>
<evidence type="ECO:0000313" key="4">
    <source>
        <dbReference type="Proteomes" id="UP000814243"/>
    </source>
</evidence>